<dbReference type="RefSeq" id="WP_378048227.1">
    <property type="nucleotide sequence ID" value="NZ_JBHMDN010000016.1"/>
</dbReference>
<sequence>MEATIDQHRMLLRAIEAKEGDYNPQIRMLRSPFSSPGYHTTIKQAETIHSTYKSLVYALGLLDTEEGRYERRAFDIIEQLAGMQDKDPGSATFGIWSWYYEEPLERMSPPDWNWADFCGKVLVLAVLRHGHRFPEPLREEVKRTIGNACDAIIRRNVGPEYTNIAIMGALVTLIAGELFEREDYSGYGMRRLERIASFTRERRAFQEYNSPTYTYVALLELGKLSTSTRNPEAKRLADELSDMAWDSVAKHFHAATGNWAGPHSRCYRTMLVDEHKAFLQLATEGALSFFPWEELPYEEGWYGIGFRCPERFRAQFLTAEVRDVRECYEPASGGEPDKWAVTHMTETYALGSFSKEILWNQRRALLLYADNGGEPTYAHFRCLHDGYDFCSAILHADQEGGELLFGVSFITNGGDTHPNLDKTEGEIEAADFRLRLELGGCLERVEAGVQGDRVTVRIGGLTLRLSCGYAAFGGELPREWNVGTDEKDGILFVDLPIYAGPAKRIDLRALEQAAFLFALSVDGEEGGAAPQISTANGTLEARAQRGGRELAVTLPLRPVERAGR</sequence>
<gene>
    <name evidence="1" type="ORF">ACFQMJ_03985</name>
</gene>
<dbReference type="EMBL" id="JBHTAI010000002">
    <property type="protein sequence ID" value="MFC7147689.1"/>
    <property type="molecule type" value="Genomic_DNA"/>
</dbReference>
<evidence type="ECO:0008006" key="3">
    <source>
        <dbReference type="Google" id="ProtNLM"/>
    </source>
</evidence>
<protein>
    <recommendedName>
        <fullName evidence="3">Heparinase II/III-like protein</fullName>
    </recommendedName>
</protein>
<dbReference type="Proteomes" id="UP001596378">
    <property type="component" value="Unassembled WGS sequence"/>
</dbReference>
<proteinExistence type="predicted"/>
<evidence type="ECO:0000313" key="2">
    <source>
        <dbReference type="Proteomes" id="UP001596378"/>
    </source>
</evidence>
<keyword evidence="2" id="KW-1185">Reference proteome</keyword>
<dbReference type="PANTHER" id="PTHR40616">
    <property type="entry name" value="LINALOOL DEHYDRATASE_ISOMERASE DOMAIN-CONTAINING PROTEIN"/>
    <property type="match status" value="1"/>
</dbReference>
<dbReference type="PANTHER" id="PTHR40616:SF1">
    <property type="entry name" value="LINALOOL DEHYDRATASE_ISOMERASE DOMAIN-CONTAINING PROTEIN"/>
    <property type="match status" value="1"/>
</dbReference>
<accession>A0ABW2F6R7</accession>
<name>A0ABW2F6R7_9BACL</name>
<comment type="caution">
    <text evidence="1">The sequence shown here is derived from an EMBL/GenBank/DDBJ whole genome shotgun (WGS) entry which is preliminary data.</text>
</comment>
<evidence type="ECO:0000313" key="1">
    <source>
        <dbReference type="EMBL" id="MFC7147689.1"/>
    </source>
</evidence>
<reference evidence="2" key="1">
    <citation type="journal article" date="2019" name="Int. J. Syst. Evol. Microbiol.">
        <title>The Global Catalogue of Microorganisms (GCM) 10K type strain sequencing project: providing services to taxonomists for standard genome sequencing and annotation.</title>
        <authorList>
            <consortium name="The Broad Institute Genomics Platform"/>
            <consortium name="The Broad Institute Genome Sequencing Center for Infectious Disease"/>
            <person name="Wu L."/>
            <person name="Ma J."/>
        </authorList>
    </citation>
    <scope>NUCLEOTIDE SEQUENCE [LARGE SCALE GENOMIC DNA]</scope>
    <source>
        <strain evidence="2">KCTC 12907</strain>
    </source>
</reference>
<organism evidence="1 2">
    <name type="scientific">Cohnella cellulosilytica</name>
    <dbReference type="NCBI Taxonomy" id="986710"/>
    <lineage>
        <taxon>Bacteria</taxon>
        <taxon>Bacillati</taxon>
        <taxon>Bacillota</taxon>
        <taxon>Bacilli</taxon>
        <taxon>Bacillales</taxon>
        <taxon>Paenibacillaceae</taxon>
        <taxon>Cohnella</taxon>
    </lineage>
</organism>